<evidence type="ECO:0000313" key="2">
    <source>
        <dbReference type="EMBL" id="QJA60554.1"/>
    </source>
</evidence>
<dbReference type="EMBL" id="MT141413">
    <property type="protein sequence ID" value="QJA60554.1"/>
    <property type="molecule type" value="Genomic_DNA"/>
</dbReference>
<evidence type="ECO:0000313" key="1">
    <source>
        <dbReference type="EMBL" id="QJA47018.1"/>
    </source>
</evidence>
<gene>
    <name evidence="3" type="ORF">MM415A00279_0027</name>
    <name evidence="2" type="ORF">MM415B01091_0006</name>
    <name evidence="1" type="ORF">TM448A00597_0003</name>
</gene>
<sequence length="82" mass="9723">MEEEIRVECLALDREGDEMKRWRTTKREERMTRSEILKLVRNPFVVRNPGYHTNSVLLDILNYERLTAADFVLLGRNEDGTL</sequence>
<protein>
    <submittedName>
        <fullName evidence="1">Uncharacterized protein</fullName>
    </submittedName>
</protein>
<reference evidence="1" key="1">
    <citation type="submission" date="2020-03" db="EMBL/GenBank/DDBJ databases">
        <title>The deep terrestrial virosphere.</title>
        <authorList>
            <person name="Holmfeldt K."/>
            <person name="Nilsson E."/>
            <person name="Simone D."/>
            <person name="Lopez-Fernandez M."/>
            <person name="Wu X."/>
            <person name="de Brujin I."/>
            <person name="Lundin D."/>
            <person name="Andersson A."/>
            <person name="Bertilsson S."/>
            <person name="Dopson M."/>
        </authorList>
    </citation>
    <scope>NUCLEOTIDE SEQUENCE</scope>
    <source>
        <strain evidence="3">MM415A00279</strain>
        <strain evidence="2">MM415B01091</strain>
        <strain evidence="1">TM448A00597</strain>
    </source>
</reference>
<dbReference type="AlphaFoldDB" id="A0A6H1ZHK8"/>
<name>A0A6H1ZHK8_9ZZZZ</name>
<proteinExistence type="predicted"/>
<evidence type="ECO:0000313" key="3">
    <source>
        <dbReference type="EMBL" id="QJA83469.1"/>
    </source>
</evidence>
<accession>A0A6H1ZHK8</accession>
<dbReference type="EMBL" id="MT144029">
    <property type="protein sequence ID" value="QJA47018.1"/>
    <property type="molecule type" value="Genomic_DNA"/>
</dbReference>
<organism evidence="1">
    <name type="scientific">viral metagenome</name>
    <dbReference type="NCBI Taxonomy" id="1070528"/>
    <lineage>
        <taxon>unclassified sequences</taxon>
        <taxon>metagenomes</taxon>
        <taxon>organismal metagenomes</taxon>
    </lineage>
</organism>
<dbReference type="EMBL" id="MT142511">
    <property type="protein sequence ID" value="QJA83469.1"/>
    <property type="molecule type" value="Genomic_DNA"/>
</dbReference>